<evidence type="ECO:0000313" key="2">
    <source>
        <dbReference type="Proteomes" id="UP000541154"/>
    </source>
</evidence>
<reference evidence="1 2" key="1">
    <citation type="submission" date="2019-04" db="EMBL/GenBank/DDBJ databases">
        <title>Aspergillus burnettii sp. nov., novel species from soil in southeast Queensland.</title>
        <authorList>
            <person name="Gilchrist C.L.M."/>
            <person name="Pitt J.I."/>
            <person name="Lange L."/>
            <person name="Lacey H.J."/>
            <person name="Vuong D."/>
            <person name="Midgley D.J."/>
            <person name="Greenfield P."/>
            <person name="Bradbury M."/>
            <person name="Lacey E."/>
            <person name="Busk P.K."/>
            <person name="Pilgaard B."/>
            <person name="Chooi Y.H."/>
            <person name="Piggott A.M."/>
        </authorList>
    </citation>
    <scope>NUCLEOTIDE SEQUENCE [LARGE SCALE GENOMIC DNA]</scope>
    <source>
        <strain evidence="1 2">FRR 5400</strain>
    </source>
</reference>
<dbReference type="Proteomes" id="UP000541154">
    <property type="component" value="Unassembled WGS sequence"/>
</dbReference>
<comment type="caution">
    <text evidence="1">The sequence shown here is derived from an EMBL/GenBank/DDBJ whole genome shotgun (WGS) entry which is preliminary data.</text>
</comment>
<proteinExistence type="predicted"/>
<evidence type="ECO:0000313" key="1">
    <source>
        <dbReference type="EMBL" id="KAF5855615.1"/>
    </source>
</evidence>
<accession>A0A8H6E2A4</accession>
<name>A0A8H6E2A4_PETAA</name>
<gene>
    <name evidence="1" type="ORF">ETB97_008867</name>
</gene>
<dbReference type="AlphaFoldDB" id="A0A8H6E2A4"/>
<keyword evidence="2" id="KW-1185">Reference proteome</keyword>
<dbReference type="EMBL" id="SPNV01000407">
    <property type="protein sequence ID" value="KAF5855615.1"/>
    <property type="molecule type" value="Genomic_DNA"/>
</dbReference>
<sequence>MDDTDALQTTISQILALLKQTSASQVFDEVNFSVEEAERFFAPSHLATELLEAERTLVDSVDGDHEQSALPWTAEK</sequence>
<protein>
    <submittedName>
        <fullName evidence="1">Uncharacterized protein</fullName>
    </submittedName>
</protein>
<organism evidence="1 2">
    <name type="scientific">Petromyces alliaceus</name>
    <name type="common">Aspergillus alliaceus</name>
    <dbReference type="NCBI Taxonomy" id="209559"/>
    <lineage>
        <taxon>Eukaryota</taxon>
        <taxon>Fungi</taxon>
        <taxon>Dikarya</taxon>
        <taxon>Ascomycota</taxon>
        <taxon>Pezizomycotina</taxon>
        <taxon>Eurotiomycetes</taxon>
        <taxon>Eurotiomycetidae</taxon>
        <taxon>Eurotiales</taxon>
        <taxon>Aspergillaceae</taxon>
        <taxon>Aspergillus</taxon>
        <taxon>Aspergillus subgen. Circumdati</taxon>
    </lineage>
</organism>